<protein>
    <submittedName>
        <fullName evidence="2 4">Uncharacterized protein</fullName>
    </submittedName>
</protein>
<reference evidence="2 3" key="2">
    <citation type="submission" date="2018-10" db="EMBL/GenBank/DDBJ databases">
        <authorList>
            <consortium name="Pathogen Informatics"/>
        </authorList>
    </citation>
    <scope>NUCLEOTIDE SEQUENCE [LARGE SCALE GENOMIC DNA]</scope>
</reference>
<gene>
    <name evidence="2" type="ORF">MCOS_LOCUS10070</name>
</gene>
<dbReference type="WBParaSite" id="MCOS_0001006901-mRNA-1">
    <property type="protein sequence ID" value="MCOS_0001006901-mRNA-1"/>
    <property type="gene ID" value="MCOS_0001006901"/>
</dbReference>
<dbReference type="Proteomes" id="UP000267029">
    <property type="component" value="Unassembled WGS sequence"/>
</dbReference>
<evidence type="ECO:0000313" key="4">
    <source>
        <dbReference type="WBParaSite" id="MCOS_0001006901-mRNA-1"/>
    </source>
</evidence>
<name>A0A158QWE3_MESCO</name>
<evidence type="ECO:0000313" key="2">
    <source>
        <dbReference type="EMBL" id="VDD84067.1"/>
    </source>
</evidence>
<evidence type="ECO:0000256" key="1">
    <source>
        <dbReference type="SAM" id="MobiDB-lite"/>
    </source>
</evidence>
<sequence length="109" mass="11871">MRAPTDGYTGSLPPPSSLLHGYFESNPQVGHRWCCSGTLALPVTLSTPTDTPRLPVPFFTQSTHRNIVLLDDDDKLQASGFEAPLTRRLEDGTEATEADGGSSKRRDRS</sequence>
<feature type="region of interest" description="Disordered" evidence="1">
    <location>
        <begin position="83"/>
        <end position="109"/>
    </location>
</feature>
<organism evidence="4">
    <name type="scientific">Mesocestoides corti</name>
    <name type="common">Flatworm</name>
    <dbReference type="NCBI Taxonomy" id="53468"/>
    <lineage>
        <taxon>Eukaryota</taxon>
        <taxon>Metazoa</taxon>
        <taxon>Spiralia</taxon>
        <taxon>Lophotrochozoa</taxon>
        <taxon>Platyhelminthes</taxon>
        <taxon>Cestoda</taxon>
        <taxon>Eucestoda</taxon>
        <taxon>Cyclophyllidea</taxon>
        <taxon>Mesocestoididae</taxon>
        <taxon>Mesocestoides</taxon>
    </lineage>
</organism>
<accession>A0A158QWE3</accession>
<dbReference type="EMBL" id="UXSR01005964">
    <property type="protein sequence ID" value="VDD84067.1"/>
    <property type="molecule type" value="Genomic_DNA"/>
</dbReference>
<proteinExistence type="predicted"/>
<reference evidence="4" key="1">
    <citation type="submission" date="2016-04" db="UniProtKB">
        <authorList>
            <consortium name="WormBaseParasite"/>
        </authorList>
    </citation>
    <scope>IDENTIFICATION</scope>
</reference>
<evidence type="ECO:0000313" key="3">
    <source>
        <dbReference type="Proteomes" id="UP000267029"/>
    </source>
</evidence>
<dbReference type="AlphaFoldDB" id="A0A158QWE3"/>
<keyword evidence="3" id="KW-1185">Reference proteome</keyword>